<evidence type="ECO:0000313" key="4">
    <source>
        <dbReference type="Proteomes" id="UP001059836"/>
    </source>
</evidence>
<sequence>MSADDQHIGLAEDLATRSDDELVALFVARPDLAAPPPQGSGVLGQRALSAASITLAGEDLDVLAVAVLEQIIALATPTTGARAVSPVAATAVVKALGRRADRTDVLERIDMLHRRALLWGGPKRLMIGAHTPSALPWKARQLTGPLAGRSVDDIRGLLDSVDESQSELLGTLSRGPALGRTRDAADDADPARPIPRLIALGLLARVDEQTVELPPMVGQLLRGEAPIRADDLRRPTPTAANSRFSSADVEAAAGGEAIELLRHTTAVLRVLGATPAAILRSGALGVRELRRVAKAAELDVRRLGLIVELLSHARLIDAGLPDPPPSGDTGEQYFAPTGSADAWLHQGPDRQWSVLVSAWLDMPRRPWQIGTPDRDGTAQAALSAELFDAYAPAQRRIVLETLALAGPARAWDVAGLCEVLVWSYPRQMRRLTHRVVSETLREAREVGLVAHGCVTAVGRAALAPDRPADEATLVAAMHKALPEPVDHFLTQADLTLMVPGPMTPELAEQVELVAELESGGAASVYRITEASVRRALDTGRSSSELITMLTTHSRTPIPQSLTYLIEDVARRHGRLRVGVASSFVRCEDPATLAAVLRSDVAGRLALRALAPTVAVAHAEVRDVIEALRDAGFAPAGEDSSGTLVDLREVGSRVGASRRSRQAPTRRSAPTEDQLHKVISRLRAGDRAGRAASGGADGRPVRATDGGESATALIQLALRADRRLLVGYVDGNGSASNHVLFPKALNAGQLLAEESGGDGAGPGERRQFWLHRMTSVELLDP</sequence>
<evidence type="ECO:0000259" key="2">
    <source>
        <dbReference type="Pfam" id="PF13625"/>
    </source>
</evidence>
<keyword evidence="4" id="KW-1185">Reference proteome</keyword>
<name>A0ABX6IES2_9ACTN</name>
<organism evidence="3 4">
    <name type="scientific">Gordonia pseudamarae</name>
    <dbReference type="NCBI Taxonomy" id="2831662"/>
    <lineage>
        <taxon>Bacteria</taxon>
        <taxon>Bacillati</taxon>
        <taxon>Actinomycetota</taxon>
        <taxon>Actinomycetes</taxon>
        <taxon>Mycobacteriales</taxon>
        <taxon>Gordoniaceae</taxon>
        <taxon>Gordonia</taxon>
    </lineage>
</organism>
<gene>
    <name evidence="3" type="ORF">GII31_05120</name>
</gene>
<feature type="domain" description="Helicase XPB/Ssl2 N-terminal" evidence="2">
    <location>
        <begin position="489"/>
        <end position="610"/>
    </location>
</feature>
<dbReference type="EMBL" id="CP045809">
    <property type="protein sequence ID" value="QHN34368.1"/>
    <property type="molecule type" value="Genomic_DNA"/>
</dbReference>
<accession>A0ABX6IES2</accession>
<dbReference type="Pfam" id="PF13625">
    <property type="entry name" value="Helicase_C_3"/>
    <property type="match status" value="1"/>
</dbReference>
<feature type="region of interest" description="Disordered" evidence="1">
    <location>
        <begin position="650"/>
        <end position="703"/>
    </location>
</feature>
<evidence type="ECO:0000313" key="3">
    <source>
        <dbReference type="EMBL" id="QHN34368.1"/>
    </source>
</evidence>
<dbReference type="Proteomes" id="UP001059836">
    <property type="component" value="Chromosome"/>
</dbReference>
<evidence type="ECO:0000256" key="1">
    <source>
        <dbReference type="SAM" id="MobiDB-lite"/>
    </source>
</evidence>
<reference evidence="3" key="1">
    <citation type="journal article" date="2021" name="Nat. Microbiol.">
        <title>Cocultivation of an ultrasmall environmental parasitic bacterium with lytic ability against bacteria associated with wastewater foams.</title>
        <authorList>
            <person name="Batinovic S."/>
            <person name="Rose J.J.A."/>
            <person name="Ratcliffe J."/>
            <person name="Seviour R.J."/>
            <person name="Petrovski S."/>
        </authorList>
    </citation>
    <scope>NUCLEOTIDE SEQUENCE</scope>
    <source>
        <strain evidence="3">CON9</strain>
    </source>
</reference>
<dbReference type="InterPro" id="IPR032830">
    <property type="entry name" value="XPB/Ssl2_N"/>
</dbReference>
<proteinExistence type="predicted"/>
<protein>
    <recommendedName>
        <fullName evidence="2">Helicase XPB/Ssl2 N-terminal domain-containing protein</fullName>
    </recommendedName>
</protein>
<dbReference type="RefSeq" id="WP_213247405.1">
    <property type="nucleotide sequence ID" value="NZ_CP045806.1"/>
</dbReference>